<evidence type="ECO:0000313" key="2">
    <source>
        <dbReference type="EMBL" id="GFO87947.1"/>
    </source>
</evidence>
<feature type="transmembrane region" description="Helical" evidence="1">
    <location>
        <begin position="23"/>
        <end position="40"/>
    </location>
</feature>
<keyword evidence="1" id="KW-0472">Membrane</keyword>
<accession>A0ABQ1DYZ6</accession>
<evidence type="ECO:0000313" key="3">
    <source>
        <dbReference type="Proteomes" id="UP000620147"/>
    </source>
</evidence>
<comment type="caution">
    <text evidence="2">The sequence shown here is derived from an EMBL/GenBank/DDBJ whole genome shotgun (WGS) entry which is preliminary data.</text>
</comment>
<protein>
    <submittedName>
        <fullName evidence="2">Uncharacterized protein</fullName>
    </submittedName>
</protein>
<dbReference type="Proteomes" id="UP000620147">
    <property type="component" value="Unassembled WGS sequence"/>
</dbReference>
<gene>
    <name evidence="2" type="ORF">BUFA31_11110</name>
</gene>
<reference evidence="2 3" key="1">
    <citation type="submission" date="2020-06" db="EMBL/GenBank/DDBJ databases">
        <title>Characterization of fructooligosaccharide metabolism and fructooligosaccharide-degrading enzymes in human commensal butyrate producers.</title>
        <authorList>
            <person name="Tanno H."/>
            <person name="Fujii T."/>
            <person name="Hirano K."/>
            <person name="Maeno S."/>
            <person name="Tonozuka T."/>
            <person name="Sakamoto M."/>
            <person name="Ohkuma M."/>
            <person name="Tochio T."/>
            <person name="Endo A."/>
        </authorList>
    </citation>
    <scope>NUCLEOTIDE SEQUENCE [LARGE SCALE GENOMIC DNA]</scope>
    <source>
        <strain evidence="2 3">JCM 31056</strain>
    </source>
</reference>
<evidence type="ECO:0000256" key="1">
    <source>
        <dbReference type="SAM" id="Phobius"/>
    </source>
</evidence>
<keyword evidence="1" id="KW-1133">Transmembrane helix</keyword>
<keyword evidence="3" id="KW-1185">Reference proteome</keyword>
<keyword evidence="1" id="KW-0812">Transmembrane</keyword>
<name>A0ABQ1DYZ6_9FIRM</name>
<dbReference type="EMBL" id="BLYJ01000010">
    <property type="protein sequence ID" value="GFO87947.1"/>
    <property type="molecule type" value="Genomic_DNA"/>
</dbReference>
<dbReference type="RefSeq" id="WP_188886321.1">
    <property type="nucleotide sequence ID" value="NZ_BLYJ01000010.1"/>
</dbReference>
<organism evidence="2 3">
    <name type="scientific">Butyricicoccus faecihominis</name>
    <dbReference type="NCBI Taxonomy" id="1712515"/>
    <lineage>
        <taxon>Bacteria</taxon>
        <taxon>Bacillati</taxon>
        <taxon>Bacillota</taxon>
        <taxon>Clostridia</taxon>
        <taxon>Eubacteriales</taxon>
        <taxon>Butyricicoccaceae</taxon>
        <taxon>Butyricicoccus</taxon>
    </lineage>
</organism>
<sequence>MKVSLYSFDAIVLTDHLTNPQEVLALHFVVLTIALKFLNADMNGNPLFIKVR</sequence>
<proteinExistence type="predicted"/>